<feature type="region of interest" description="Disordered" evidence="1">
    <location>
        <begin position="373"/>
        <end position="417"/>
    </location>
</feature>
<evidence type="ECO:0000256" key="1">
    <source>
        <dbReference type="SAM" id="MobiDB-lite"/>
    </source>
</evidence>
<dbReference type="AlphaFoldDB" id="A0A178ZQ65"/>
<sequence length="475" mass="51785">MVSVRRTKNFANDPQTPIFLYTILKQLDLRSINWNEVAGSLGISNGHAARMRYSRMKSQFEGTSNQAKPPKPKKEKPNTADNKSSKVKAKNKRLLEEEENERLAQERAACQHIMQPDHDPKRIKVEPQSYIHHPWYSPYSAETAQMYPNPYWGQPAMSLKAVPQASFGLPNLPAQTDPPTPPMKTEPNTTLAVRDDIETATPVIKQEPGGCARCCEEADLSATIVKREPGTPIQHPASPPAESRNSVSFGYPLSRTINTFFGPQPSASTARPPSSFQNNMSPLSTPQTFSRGYYPPFSDRPQSQSAVPWSTVGTGQHFGTVSTDDACDKMILNPYAVSYQDLLNMPLYRLYPETAASQPIQAKAQFIAAQSGVVEQDQENKHGSTPPGVTSTTATPPPPPAAWSPTTRNSHAGASTRASITPSDALICCRGSAVLADTGGSSTAIPNVIEVDSGDEDEDETCWTTTVKVKKEFAA</sequence>
<feature type="compositionally biased region" description="Polar residues" evidence="1">
    <location>
        <begin position="408"/>
        <end position="417"/>
    </location>
</feature>
<evidence type="ECO:0000259" key="2">
    <source>
        <dbReference type="Pfam" id="PF22980"/>
    </source>
</evidence>
<feature type="compositionally biased region" description="Low complexity" evidence="1">
    <location>
        <begin position="384"/>
        <end position="394"/>
    </location>
</feature>
<evidence type="ECO:0000313" key="3">
    <source>
        <dbReference type="EMBL" id="OAP61978.1"/>
    </source>
</evidence>
<dbReference type="RefSeq" id="XP_018695345.1">
    <property type="nucleotide sequence ID" value="XM_018835695.1"/>
</dbReference>
<dbReference type="Proteomes" id="UP000078343">
    <property type="component" value="Unassembled WGS sequence"/>
</dbReference>
<feature type="region of interest" description="Disordered" evidence="1">
    <location>
        <begin position="227"/>
        <end position="307"/>
    </location>
</feature>
<accession>A0A178ZQ65</accession>
<keyword evidence="4" id="KW-1185">Reference proteome</keyword>
<proteinExistence type="predicted"/>
<gene>
    <name evidence="3" type="ORF">AYL99_04181</name>
</gene>
<reference evidence="3 4" key="1">
    <citation type="submission" date="2016-04" db="EMBL/GenBank/DDBJ databases">
        <title>Draft genome of Fonsecaea erecta CBS 125763.</title>
        <authorList>
            <person name="Weiss V.A."/>
            <person name="Vicente V.A."/>
            <person name="Raittz R.T."/>
            <person name="Moreno L.F."/>
            <person name="De Souza E.M."/>
            <person name="Pedrosa F.O."/>
            <person name="Steffens M.B."/>
            <person name="Faoro H."/>
            <person name="Tadra-Sfeir M.Z."/>
            <person name="Najafzadeh M.J."/>
            <person name="Felipe M.S."/>
            <person name="Teixeira M."/>
            <person name="Sun J."/>
            <person name="Xi L."/>
            <person name="Gomes R."/>
            <person name="De Azevedo C.M."/>
            <person name="Salgado C.G."/>
            <person name="Da Silva M.B."/>
            <person name="Nascimento M.F."/>
            <person name="Queiroz-Telles F."/>
            <person name="Attili D.S."/>
            <person name="Gorbushina A."/>
        </authorList>
    </citation>
    <scope>NUCLEOTIDE SEQUENCE [LARGE SCALE GENOMIC DNA]</scope>
    <source>
        <strain evidence="3 4">CBS 125763</strain>
    </source>
</reference>
<evidence type="ECO:0000313" key="4">
    <source>
        <dbReference type="Proteomes" id="UP000078343"/>
    </source>
</evidence>
<organism evidence="3 4">
    <name type="scientific">Fonsecaea erecta</name>
    <dbReference type="NCBI Taxonomy" id="1367422"/>
    <lineage>
        <taxon>Eukaryota</taxon>
        <taxon>Fungi</taxon>
        <taxon>Dikarya</taxon>
        <taxon>Ascomycota</taxon>
        <taxon>Pezizomycotina</taxon>
        <taxon>Eurotiomycetes</taxon>
        <taxon>Chaetothyriomycetidae</taxon>
        <taxon>Chaetothyriales</taxon>
        <taxon>Herpotrichiellaceae</taxon>
        <taxon>Fonsecaea</taxon>
    </lineage>
</organism>
<dbReference type="EMBL" id="LVYI01000003">
    <property type="protein sequence ID" value="OAP61978.1"/>
    <property type="molecule type" value="Genomic_DNA"/>
</dbReference>
<comment type="caution">
    <text evidence="3">The sequence shown here is derived from an EMBL/GenBank/DDBJ whole genome shotgun (WGS) entry which is preliminary data.</text>
</comment>
<protein>
    <recommendedName>
        <fullName evidence="2">Myb-like DNA-binding domain-containing protein</fullName>
    </recommendedName>
</protein>
<feature type="domain" description="Myb-like DNA-binding" evidence="2">
    <location>
        <begin position="18"/>
        <end position="61"/>
    </location>
</feature>
<feature type="compositionally biased region" description="Polar residues" evidence="1">
    <location>
        <begin position="255"/>
        <end position="290"/>
    </location>
</feature>
<dbReference type="Pfam" id="PF22980">
    <property type="entry name" value="Myb_DNA-bind_8"/>
    <property type="match status" value="1"/>
</dbReference>
<feature type="region of interest" description="Disordered" evidence="1">
    <location>
        <begin position="58"/>
        <end position="99"/>
    </location>
</feature>
<name>A0A178ZQ65_9EURO</name>
<dbReference type="InterPro" id="IPR054505">
    <property type="entry name" value="Myb_DNA-bind_8"/>
</dbReference>
<dbReference type="GeneID" id="30008350"/>
<dbReference type="STRING" id="1367422.A0A178ZQ65"/>
<feature type="compositionally biased region" description="Polar residues" evidence="1">
    <location>
        <begin position="58"/>
        <end position="67"/>
    </location>
</feature>
<dbReference type="OrthoDB" id="3944408at2759"/>